<dbReference type="GO" id="GO:0016226">
    <property type="term" value="P:iron-sulfur cluster assembly"/>
    <property type="evidence" value="ECO:0007669"/>
    <property type="project" value="InterPro"/>
</dbReference>
<reference evidence="3" key="1">
    <citation type="submission" date="2014-11" db="EMBL/GenBank/DDBJ databases">
        <authorList>
            <person name="Wibberg D."/>
        </authorList>
    </citation>
    <scope>NUCLEOTIDE SEQUENCE [LARGE SCALE GENOMIC DNA]</scope>
    <source>
        <strain evidence="3">L3</strain>
    </source>
</reference>
<proteinExistence type="predicted"/>
<name>A0A0C7P0R7_DEFTU</name>
<dbReference type="InterPro" id="IPR037284">
    <property type="entry name" value="SUF_FeS_clus_asmbl_SufBD_sf"/>
</dbReference>
<dbReference type="KEGG" id="dtn:DTL3_0498"/>
<dbReference type="Proteomes" id="UP000032809">
    <property type="component" value="Chromosome I"/>
</dbReference>
<dbReference type="EMBL" id="LN824141">
    <property type="protein sequence ID" value="CEP77820.1"/>
    <property type="molecule type" value="Genomic_DNA"/>
</dbReference>
<protein>
    <submittedName>
        <fullName evidence="2">FeS assembly protein SufD</fullName>
    </submittedName>
</protein>
<dbReference type="InterPro" id="IPR011542">
    <property type="entry name" value="SUF_FeS_clus_asmbl_SufD"/>
</dbReference>
<keyword evidence="3" id="KW-1185">Reference proteome</keyword>
<dbReference type="AlphaFoldDB" id="A0A0C7P0R7"/>
<accession>A0A0C7P0R7</accession>
<dbReference type="HOGENOM" id="CLU_026231_2_0_0"/>
<evidence type="ECO:0000313" key="3">
    <source>
        <dbReference type="Proteomes" id="UP000032809"/>
    </source>
</evidence>
<dbReference type="PANTHER" id="PTHR43575:SF1">
    <property type="entry name" value="PROTEIN ABCI7, CHLOROPLASTIC"/>
    <property type="match status" value="1"/>
</dbReference>
<dbReference type="OrthoDB" id="9803529at2"/>
<dbReference type="NCBIfam" id="TIGR01981">
    <property type="entry name" value="sufD"/>
    <property type="match status" value="1"/>
</dbReference>
<evidence type="ECO:0000259" key="1">
    <source>
        <dbReference type="Pfam" id="PF01458"/>
    </source>
</evidence>
<gene>
    <name evidence="2" type="primary">sufD</name>
    <name evidence="2" type="ORF">DTL3_0498</name>
</gene>
<dbReference type="PATRIC" id="fig|1006576.9.peg.489"/>
<dbReference type="STRING" id="1006576.DTL3_0498"/>
<dbReference type="InterPro" id="IPR055346">
    <property type="entry name" value="Fe-S_cluster_assembly_SufBD"/>
</dbReference>
<dbReference type="SUPFAM" id="SSF101960">
    <property type="entry name" value="Stabilizer of iron transporter SufD"/>
    <property type="match status" value="1"/>
</dbReference>
<sequence length="405" mass="46155">MDTIFEKTIDMKHNNIKAVEWQVPQIQAKKDYGDFEFQSSLEHISNDYLKTFKSYRFEAYKNWGFPKWKRTKLNGYEPEKYISFAPTAVKGKIFGINGIDEDGIEILAKYDFEGAHRKFLLMAEAFSNTGFYLKTEEGETREPIIINYYLKAPIYEMSVYNLKPFSKATVIRILRSNDQGKGFRTTSNRIIVHKNASLELVNINLNGNNDINIDNIFIELEENSKVEVIDINIGGKITAPHFIFRFSGKNSVATVNPYYLATNDNIIDMLYLMRFYAPKTTGSINGKGIIKDNSKAVFRGFLDIKRGAKDTNAAESSYTLTLSEKSKAEAIPSLTVDENEVTASHAASIGTIESDKLYYLMTRGFSREAAKKMIAYGIFEPAVDKLNRYGEDISQEVRNVVFQRI</sequence>
<dbReference type="PANTHER" id="PTHR43575">
    <property type="entry name" value="PROTEIN ABCI7, CHLOROPLASTIC"/>
    <property type="match status" value="1"/>
</dbReference>
<feature type="domain" description="SUF system FeS cluster assembly SufBD core" evidence="1">
    <location>
        <begin position="161"/>
        <end position="377"/>
    </location>
</feature>
<organism evidence="2 3">
    <name type="scientific">Defluviitoga tunisiensis</name>
    <dbReference type="NCBI Taxonomy" id="1006576"/>
    <lineage>
        <taxon>Bacteria</taxon>
        <taxon>Thermotogati</taxon>
        <taxon>Thermotogota</taxon>
        <taxon>Thermotogae</taxon>
        <taxon>Petrotogales</taxon>
        <taxon>Petrotogaceae</taxon>
        <taxon>Defluviitoga</taxon>
    </lineage>
</organism>
<dbReference type="InterPro" id="IPR000825">
    <property type="entry name" value="SUF_FeS_clus_asmbl_SufBD_core"/>
</dbReference>
<dbReference type="Pfam" id="PF01458">
    <property type="entry name" value="SUFBD_core"/>
    <property type="match status" value="1"/>
</dbReference>
<evidence type="ECO:0000313" key="2">
    <source>
        <dbReference type="EMBL" id="CEP77820.1"/>
    </source>
</evidence>